<dbReference type="Pfam" id="PF06764">
    <property type="entry name" value="DUF1223"/>
    <property type="match status" value="1"/>
</dbReference>
<dbReference type="EMBL" id="PKUQ01000031">
    <property type="protein sequence ID" value="PLW76273.1"/>
    <property type="molecule type" value="Genomic_DNA"/>
</dbReference>
<dbReference type="PANTHER" id="PTHR36057">
    <property type="match status" value="1"/>
</dbReference>
<organism evidence="2 3">
    <name type="scientific">Cohaesibacter celericrescens</name>
    <dbReference type="NCBI Taxonomy" id="2067669"/>
    <lineage>
        <taxon>Bacteria</taxon>
        <taxon>Pseudomonadati</taxon>
        <taxon>Pseudomonadota</taxon>
        <taxon>Alphaproteobacteria</taxon>
        <taxon>Hyphomicrobiales</taxon>
        <taxon>Cohaesibacteraceae</taxon>
    </lineage>
</organism>
<sequence length="266" mass="29225">MMIYKTLFGQSVSRRFLIRNCALLLASGLGLGATLRAHAQVGEPVVVVELFTSQGCSSCPPADKLLGELSENPDMIVLTEAVDYWDYLGWKDKNANHEHTVRQKNYARMRGDRSIYTPQMVINGRVHVVGSRAGEVTQALQQVSSGTGRLSVPIKTRTDKETLSIEIAAGPEGLSDVKDGTLFLVPFRREVSVDVERGENKGRKIVYHNVVDQMRPIGMWHGKALNIELPMHEIRKGGHDGCAVLLQADVNGLPGPIYGAAMIELH</sequence>
<feature type="chain" id="PRO_5014827462" evidence="1">
    <location>
        <begin position="40"/>
        <end position="266"/>
    </location>
</feature>
<dbReference type="PANTHER" id="PTHR36057:SF1">
    <property type="entry name" value="LIPOPROTEIN LIPID ATTACHMENT SITE-LIKE PROTEIN, PUTATIVE (DUF1223)-RELATED"/>
    <property type="match status" value="1"/>
</dbReference>
<protein>
    <submittedName>
        <fullName evidence="2">DUF1223 domain-containing protein</fullName>
    </submittedName>
</protein>
<evidence type="ECO:0000313" key="3">
    <source>
        <dbReference type="Proteomes" id="UP000234881"/>
    </source>
</evidence>
<evidence type="ECO:0000313" key="2">
    <source>
        <dbReference type="EMBL" id="PLW76273.1"/>
    </source>
</evidence>
<dbReference type="Proteomes" id="UP000234881">
    <property type="component" value="Unassembled WGS sequence"/>
</dbReference>
<dbReference type="InterPro" id="IPR010634">
    <property type="entry name" value="DUF1223"/>
</dbReference>
<proteinExistence type="predicted"/>
<evidence type="ECO:0000256" key="1">
    <source>
        <dbReference type="SAM" id="SignalP"/>
    </source>
</evidence>
<dbReference type="InterPro" id="IPR036249">
    <property type="entry name" value="Thioredoxin-like_sf"/>
</dbReference>
<dbReference type="RefSeq" id="WP_101534707.1">
    <property type="nucleotide sequence ID" value="NZ_PKUQ01000031.1"/>
</dbReference>
<dbReference type="AlphaFoldDB" id="A0A2N5XP52"/>
<name>A0A2N5XP52_9HYPH</name>
<dbReference type="OrthoDB" id="9808254at2"/>
<comment type="caution">
    <text evidence="2">The sequence shown here is derived from an EMBL/GenBank/DDBJ whole genome shotgun (WGS) entry which is preliminary data.</text>
</comment>
<keyword evidence="3" id="KW-1185">Reference proteome</keyword>
<dbReference type="SUPFAM" id="SSF52833">
    <property type="entry name" value="Thioredoxin-like"/>
    <property type="match status" value="1"/>
</dbReference>
<accession>A0A2N5XP52</accession>
<gene>
    <name evidence="2" type="ORF">C0081_15360</name>
</gene>
<keyword evidence="1" id="KW-0732">Signal</keyword>
<reference evidence="2 3" key="1">
    <citation type="submission" date="2018-01" db="EMBL/GenBank/DDBJ databases">
        <title>The draft genome sequence of Cohaesibacter sp. H1304.</title>
        <authorList>
            <person name="Wang N.-N."/>
            <person name="Du Z.-J."/>
        </authorList>
    </citation>
    <scope>NUCLEOTIDE SEQUENCE [LARGE SCALE GENOMIC DNA]</scope>
    <source>
        <strain evidence="2 3">H1304</strain>
    </source>
</reference>
<feature type="signal peptide" evidence="1">
    <location>
        <begin position="1"/>
        <end position="39"/>
    </location>
</feature>